<feature type="non-terminal residue" evidence="1">
    <location>
        <position position="1"/>
    </location>
</feature>
<dbReference type="Gene3D" id="1.10.10.60">
    <property type="entry name" value="Homeodomain-like"/>
    <property type="match status" value="1"/>
</dbReference>
<gene>
    <name evidence="1" type="ORF">FCALED_LOCUS17295</name>
</gene>
<protein>
    <submittedName>
        <fullName evidence="1">3434_t:CDS:1</fullName>
    </submittedName>
</protein>
<dbReference type="AlphaFoldDB" id="A0A9N9J6F2"/>
<sequence>NCYIGKPVSFSKDDINYTCKEISSESLDLTYLLNIVTPTIHGHGYIFYHLKPHTIFTWKTYEVMLEFQNEQKRQEFSLNNLNTIKEYLTRKLTPALKWKEKHILYLLDYLHENQDKVLQLRRRGSIAKEVRSTLWLDAALALHVNGCDRLPYQCELKWKNLKANKDPRFLSKVEAIIGGN</sequence>
<proteinExistence type="predicted"/>
<dbReference type="EMBL" id="CAJVPQ010025707">
    <property type="protein sequence ID" value="CAG8767223.1"/>
    <property type="molecule type" value="Genomic_DNA"/>
</dbReference>
<evidence type="ECO:0000313" key="2">
    <source>
        <dbReference type="Proteomes" id="UP000789570"/>
    </source>
</evidence>
<feature type="non-terminal residue" evidence="1">
    <location>
        <position position="180"/>
    </location>
</feature>
<accession>A0A9N9J6F2</accession>
<dbReference type="Proteomes" id="UP000789570">
    <property type="component" value="Unassembled WGS sequence"/>
</dbReference>
<evidence type="ECO:0000313" key="1">
    <source>
        <dbReference type="EMBL" id="CAG8767223.1"/>
    </source>
</evidence>
<comment type="caution">
    <text evidence="1">The sequence shown here is derived from an EMBL/GenBank/DDBJ whole genome shotgun (WGS) entry which is preliminary data.</text>
</comment>
<keyword evidence="2" id="KW-1185">Reference proteome</keyword>
<name>A0A9N9J6F2_9GLOM</name>
<organism evidence="1 2">
    <name type="scientific">Funneliformis caledonium</name>
    <dbReference type="NCBI Taxonomy" id="1117310"/>
    <lineage>
        <taxon>Eukaryota</taxon>
        <taxon>Fungi</taxon>
        <taxon>Fungi incertae sedis</taxon>
        <taxon>Mucoromycota</taxon>
        <taxon>Glomeromycotina</taxon>
        <taxon>Glomeromycetes</taxon>
        <taxon>Glomerales</taxon>
        <taxon>Glomeraceae</taxon>
        <taxon>Funneliformis</taxon>
    </lineage>
</organism>
<reference evidence="1" key="1">
    <citation type="submission" date="2021-06" db="EMBL/GenBank/DDBJ databases">
        <authorList>
            <person name="Kallberg Y."/>
            <person name="Tangrot J."/>
            <person name="Rosling A."/>
        </authorList>
    </citation>
    <scope>NUCLEOTIDE SEQUENCE</scope>
    <source>
        <strain evidence="1">UK204</strain>
    </source>
</reference>
<dbReference type="OrthoDB" id="691673at2759"/>